<name>A0ABX2YLM3_9PSED</name>
<reference evidence="1 2" key="1">
    <citation type="submission" date="2016-06" db="EMBL/GenBank/DDBJ databases">
        <title>Draft genome sequence of Pseudomonas sp. S1E40, a novel strain antagonistic activity to fungal plant pathogen.</title>
        <authorList>
            <person name="Tambong J.T."/>
            <person name="Tchagang C."/>
            <person name="Xu R."/>
        </authorList>
    </citation>
    <scope>NUCLEOTIDE SEQUENCE [LARGE SCALE GENOMIC DNA]</scope>
    <source>
        <strain evidence="1 2">S1E40</strain>
    </source>
</reference>
<evidence type="ECO:0000313" key="2">
    <source>
        <dbReference type="Proteomes" id="UP000095081"/>
    </source>
</evidence>
<dbReference type="Proteomes" id="UP000095081">
    <property type="component" value="Unassembled WGS sequence"/>
</dbReference>
<protein>
    <submittedName>
        <fullName evidence="1">Uncharacterized protein</fullName>
    </submittedName>
</protein>
<sequence>MLMGAPDFSRARCVDLIEGMCATGMPLGLGVMVAGGWGGFWGRGVAVAAVLQQWVFRGQQGVGAYPLFG</sequence>
<gene>
    <name evidence="1" type="ORF">BBG20_29705</name>
</gene>
<evidence type="ECO:0000313" key="1">
    <source>
        <dbReference type="EMBL" id="OCW19058.1"/>
    </source>
</evidence>
<keyword evidence="2" id="KW-1185">Reference proteome</keyword>
<dbReference type="EMBL" id="MAUE01000046">
    <property type="protein sequence ID" value="OCW19058.1"/>
    <property type="molecule type" value="Genomic_DNA"/>
</dbReference>
<comment type="caution">
    <text evidence="1">The sequence shown here is derived from an EMBL/GenBank/DDBJ whole genome shotgun (WGS) entry which is preliminary data.</text>
</comment>
<proteinExistence type="predicted"/>
<organism evidence="1 2">
    <name type="scientific">Pseudomonas aylmerensis</name>
    <dbReference type="NCBI Taxonomy" id="1869229"/>
    <lineage>
        <taxon>Bacteria</taxon>
        <taxon>Pseudomonadati</taxon>
        <taxon>Pseudomonadota</taxon>
        <taxon>Gammaproteobacteria</taxon>
        <taxon>Pseudomonadales</taxon>
        <taxon>Pseudomonadaceae</taxon>
        <taxon>Pseudomonas</taxon>
    </lineage>
</organism>
<accession>A0ABX2YLM3</accession>